<keyword evidence="1" id="KW-0812">Transmembrane</keyword>
<gene>
    <name evidence="2" type="ORF">GDO86_015042</name>
</gene>
<evidence type="ECO:0000256" key="1">
    <source>
        <dbReference type="SAM" id="Phobius"/>
    </source>
</evidence>
<keyword evidence="1" id="KW-1133">Transmembrane helix</keyword>
<evidence type="ECO:0000313" key="3">
    <source>
        <dbReference type="Proteomes" id="UP000812440"/>
    </source>
</evidence>
<proteinExistence type="predicted"/>
<reference evidence="2" key="1">
    <citation type="thesis" date="2020" institute="ProQuest LLC" country="789 East Eisenhower Parkway, Ann Arbor, MI, USA">
        <title>Comparative Genomics and Chromosome Evolution.</title>
        <authorList>
            <person name="Mudd A.B."/>
        </authorList>
    </citation>
    <scope>NUCLEOTIDE SEQUENCE</scope>
    <source>
        <strain evidence="2">Female2</strain>
        <tissue evidence="2">Blood</tissue>
    </source>
</reference>
<protein>
    <submittedName>
        <fullName evidence="2">Uncharacterized protein</fullName>
    </submittedName>
</protein>
<dbReference type="Proteomes" id="UP000812440">
    <property type="component" value="Chromosome 8_10"/>
</dbReference>
<dbReference type="AlphaFoldDB" id="A0A8T2JZM5"/>
<sequence length="80" mass="9413">MLHCEHVSFKTENFYMLRGFWRVGKFKVSCCLLFVIMTSLALSACDLSHFQGSPYILLVFIFTPFYFLPFLHVGFFLFVL</sequence>
<feature type="transmembrane region" description="Helical" evidence="1">
    <location>
        <begin position="26"/>
        <end position="44"/>
    </location>
</feature>
<keyword evidence="1" id="KW-0472">Membrane</keyword>
<evidence type="ECO:0000313" key="2">
    <source>
        <dbReference type="EMBL" id="KAG8447776.1"/>
    </source>
</evidence>
<organism evidence="2 3">
    <name type="scientific">Hymenochirus boettgeri</name>
    <name type="common">Congo dwarf clawed frog</name>
    <dbReference type="NCBI Taxonomy" id="247094"/>
    <lineage>
        <taxon>Eukaryota</taxon>
        <taxon>Metazoa</taxon>
        <taxon>Chordata</taxon>
        <taxon>Craniata</taxon>
        <taxon>Vertebrata</taxon>
        <taxon>Euteleostomi</taxon>
        <taxon>Amphibia</taxon>
        <taxon>Batrachia</taxon>
        <taxon>Anura</taxon>
        <taxon>Pipoidea</taxon>
        <taxon>Pipidae</taxon>
        <taxon>Pipinae</taxon>
        <taxon>Hymenochirus</taxon>
    </lineage>
</organism>
<feature type="transmembrane region" description="Helical" evidence="1">
    <location>
        <begin position="56"/>
        <end position="79"/>
    </location>
</feature>
<keyword evidence="3" id="KW-1185">Reference proteome</keyword>
<accession>A0A8T2JZM5</accession>
<name>A0A8T2JZM5_9PIPI</name>
<comment type="caution">
    <text evidence="2">The sequence shown here is derived from an EMBL/GenBank/DDBJ whole genome shotgun (WGS) entry which is preliminary data.</text>
</comment>
<dbReference type="EMBL" id="JAACNH010000003">
    <property type="protein sequence ID" value="KAG8447776.1"/>
    <property type="molecule type" value="Genomic_DNA"/>
</dbReference>